<evidence type="ECO:0008006" key="2">
    <source>
        <dbReference type="Google" id="ProtNLM"/>
    </source>
</evidence>
<gene>
    <name evidence="1" type="ORF">SDC9_95741</name>
</gene>
<dbReference type="EMBL" id="VSSQ01012347">
    <property type="protein sequence ID" value="MPM49013.1"/>
    <property type="molecule type" value="Genomic_DNA"/>
</dbReference>
<evidence type="ECO:0000313" key="1">
    <source>
        <dbReference type="EMBL" id="MPM49013.1"/>
    </source>
</evidence>
<sequence>MSVKGKKAYVSASKILHDTIPKIGWIETKYLGIYATDWTNVKLYSHPNINSKVKSIIIRPEWYPFNILKCKGNWLYVSYLDGDGVIKEGWLPPDNQCSNPYSTCN</sequence>
<name>A0A645ADU7_9ZZZZ</name>
<accession>A0A645ADU7</accession>
<protein>
    <recommendedName>
        <fullName evidence="2">SH3b domain-containing protein</fullName>
    </recommendedName>
</protein>
<dbReference type="AlphaFoldDB" id="A0A645ADU7"/>
<comment type="caution">
    <text evidence="1">The sequence shown here is derived from an EMBL/GenBank/DDBJ whole genome shotgun (WGS) entry which is preliminary data.</text>
</comment>
<reference evidence="1" key="1">
    <citation type="submission" date="2019-08" db="EMBL/GenBank/DDBJ databases">
        <authorList>
            <person name="Kucharzyk K."/>
            <person name="Murdoch R.W."/>
            <person name="Higgins S."/>
            <person name="Loffler F."/>
        </authorList>
    </citation>
    <scope>NUCLEOTIDE SEQUENCE</scope>
</reference>
<organism evidence="1">
    <name type="scientific">bioreactor metagenome</name>
    <dbReference type="NCBI Taxonomy" id="1076179"/>
    <lineage>
        <taxon>unclassified sequences</taxon>
        <taxon>metagenomes</taxon>
        <taxon>ecological metagenomes</taxon>
    </lineage>
</organism>
<proteinExistence type="predicted"/>